<evidence type="ECO:0000256" key="4">
    <source>
        <dbReference type="ARBA" id="ARBA00022475"/>
    </source>
</evidence>
<keyword evidence="8" id="KW-1133">Transmembrane helix</keyword>
<evidence type="ECO:0000256" key="6">
    <source>
        <dbReference type="ARBA" id="ARBA00022737"/>
    </source>
</evidence>
<evidence type="ECO:0000256" key="3">
    <source>
        <dbReference type="ARBA" id="ARBA00007561"/>
    </source>
</evidence>
<evidence type="ECO:0000256" key="1">
    <source>
        <dbReference type="ARBA" id="ARBA00004401"/>
    </source>
</evidence>
<keyword evidence="10" id="KW-0968">Cytoplasmic vesicle</keyword>
<evidence type="ECO:0000313" key="14">
    <source>
        <dbReference type="Proteomes" id="UP000694941"/>
    </source>
</evidence>
<dbReference type="Gene3D" id="2.60.40.150">
    <property type="entry name" value="C2 domain"/>
    <property type="match status" value="4"/>
</dbReference>
<evidence type="ECO:0000256" key="8">
    <source>
        <dbReference type="ARBA" id="ARBA00022989"/>
    </source>
</evidence>
<comment type="subcellular location">
    <subcellularLocation>
        <location evidence="1">Cell membrane</location>
        <topology evidence="1">Single-pass type II membrane protein</topology>
    </subcellularLocation>
    <subcellularLocation>
        <location evidence="2">Cytoplasmic vesicle membrane</location>
        <topology evidence="2">Single-pass type II membrane protein</topology>
    </subcellularLocation>
</comment>
<dbReference type="SMART" id="SM00694">
    <property type="entry name" value="DysFC"/>
    <property type="match status" value="2"/>
</dbReference>
<feature type="compositionally biased region" description="Basic and acidic residues" evidence="12">
    <location>
        <begin position="918"/>
        <end position="929"/>
    </location>
</feature>
<dbReference type="InterPro" id="IPR012968">
    <property type="entry name" value="FerIin_dom"/>
</dbReference>
<keyword evidence="7" id="KW-0735">Signal-anchor</keyword>
<evidence type="ECO:0000256" key="9">
    <source>
        <dbReference type="ARBA" id="ARBA00023136"/>
    </source>
</evidence>
<feature type="region of interest" description="Disordered" evidence="12">
    <location>
        <begin position="130"/>
        <end position="156"/>
    </location>
</feature>
<dbReference type="InterPro" id="IPR037721">
    <property type="entry name" value="Ferlin"/>
</dbReference>
<dbReference type="SMART" id="SM00239">
    <property type="entry name" value="C2"/>
    <property type="match status" value="4"/>
</dbReference>
<dbReference type="SMART" id="SM01200">
    <property type="entry name" value="FerA"/>
    <property type="match status" value="1"/>
</dbReference>
<dbReference type="InterPro" id="IPR037723">
    <property type="entry name" value="C2D_Ferlin"/>
</dbReference>
<accession>A0ABM1T4H8</accession>
<dbReference type="Pfam" id="PF00168">
    <property type="entry name" value="C2"/>
    <property type="match status" value="4"/>
</dbReference>
<evidence type="ECO:0000256" key="5">
    <source>
        <dbReference type="ARBA" id="ARBA00022692"/>
    </source>
</evidence>
<dbReference type="InterPro" id="IPR012560">
    <property type="entry name" value="Ferlin_A-domain"/>
</dbReference>
<dbReference type="InterPro" id="IPR037722">
    <property type="entry name" value="C2C_Ferlin"/>
</dbReference>
<evidence type="ECO:0000256" key="2">
    <source>
        <dbReference type="ARBA" id="ARBA00004483"/>
    </source>
</evidence>
<sequence>MSPHLQVLVSRAENLTNLETAIGKSDPYVVLLFQGEKRKTNVVYGNLNPAWDEKFEWKIKKRAQQSDEYLTITVKDYERFGRNRLIGETSLLLRNAIEALRPLDYELTLFDHHQRPTTGTLYITVTFRQPQEENEDKNEGGRPPLEEQQDASLTDPNVLQFTRQRMSIRDGILPNKKIKYQIRVKVIEARQLLGSDINPVCRISLREQAKQTRAKKKTTKPWWNEIFFFHVDLTPVELFSESVDFRVNNARALRSNLLIGFFKLDLGIIYEQSQHAFLNKWLLLGNPDDAMAGAMGYLKASVVVLGPGDECPNLKTPARSEEEDVESNLLLPAGVQLRPAAFIFDIYQGEDLPRMDMGLLESAKKIISAGDGKKELIDPYLVISFAGHQIKSKIMYCDDNPHWNQKLLLGFQFPSMCENIKLVIKDWDRLTEDDVIATAQIALPAISAPGDTGFLPCFGPSWVNFYGSPREYTDLGTEYDDLNLGKGEGCAYRGRLLLSLRTNIGAYPDVTSFSIENDDVHRVEPFCRRRKYSLHAAFIDATMISVTDTPVEFEVSIGNFGNKFEYTLTPSPSTTQPTNAVFDGCRYYFLPWKETKPCVVISSHWEDVSFRLEAMNMLTNIIDSLETRLNNIKKGLDAGKPITELAVQFVAMLNQLIFDADIELPKPVPGQHIENELDRTYRDLRTDELYKLRQQAGELREKATDLEEALQEVENYVKILKNLATEPQSSMPDVIIWMLSGKKRVAYCRIPANHIIFNPDPRKCGKWCGKLQTLILKHPDSILKNSLWKVPGLLRMKLWLGLEIYDVHWRSSQTDAELSVFAETYENQAYVLGKWTSSGPTMTRHSWSDVNGMLNLSKEIFVAPRGWRFEGDWFVNPEPSMQYDEDAGHRSFLEDVYENQNRLPGGHWVSAPTPWTDLRGDPKTPRDDIELPPNWEWDDVWQVDLNRAVDEEGWEYTVEATLGGYHPVEKTFHLCRRRRWVRQRNYTKDRIQSALESSSDIDKISQSSCHSDASLSNGWEYAPLFNMKFHSRPKRMDLVRRRRWHRKLVAEDPTAPLVFNLTGTAKPKASTVWKKLMSEATDSSHQKTAEEARMALLSCPRLFLVFKSAHRFQLRTYIYQARDLAALDKSGFSDPYACISFMNQSQKTEVVTQSLCPTWDQTLLFEEVIFYGDIVNVQREPPPVSVEVYDRDAFGEDEFLGRTLINPAVHLKPSSAKPPRLAWYDVMQGKQSAGEILTSSELFLADSGELPFFPPRQGDLYVIPSGIRPVLQRTAIEVLCWGIRNMKTFEFSQIIRPSIQFECGGKVIESKTIRDARINPNFEEPVLYLEMVSFTVILRFN</sequence>
<feature type="domain" description="C2" evidence="13">
    <location>
        <begin position="164"/>
        <end position="282"/>
    </location>
</feature>
<feature type="region of interest" description="Disordered" evidence="12">
    <location>
        <begin position="908"/>
        <end position="929"/>
    </location>
</feature>
<name>A0ABM1T4H8_LIMPO</name>
<feature type="domain" description="C2" evidence="13">
    <location>
        <begin position="321"/>
        <end position="456"/>
    </location>
</feature>
<dbReference type="InterPro" id="IPR012561">
    <property type="entry name" value="Ferlin_B-domain"/>
</dbReference>
<reference evidence="15" key="1">
    <citation type="submission" date="2025-08" db="UniProtKB">
        <authorList>
            <consortium name="RefSeq"/>
        </authorList>
    </citation>
    <scope>IDENTIFICATION</scope>
    <source>
        <tissue evidence="15">Muscle</tissue>
    </source>
</reference>
<evidence type="ECO:0000256" key="11">
    <source>
        <dbReference type="SAM" id="Coils"/>
    </source>
</evidence>
<evidence type="ECO:0000313" key="15">
    <source>
        <dbReference type="RefSeq" id="XP_022250784.1"/>
    </source>
</evidence>
<feature type="domain" description="C2" evidence="13">
    <location>
        <begin position="1"/>
        <end position="107"/>
    </location>
</feature>
<comment type="similarity">
    <text evidence="3">Belongs to the ferlin family.</text>
</comment>
<dbReference type="SMART" id="SM01201">
    <property type="entry name" value="FerB"/>
    <property type="match status" value="1"/>
</dbReference>
<dbReference type="CDD" id="cd04017">
    <property type="entry name" value="C2D_Ferlin"/>
    <property type="match status" value="1"/>
</dbReference>
<dbReference type="InterPro" id="IPR006614">
    <property type="entry name" value="Peroxin/Ferlin"/>
</dbReference>
<keyword evidence="4" id="KW-1003">Cell membrane</keyword>
<dbReference type="GeneID" id="106466990"/>
<dbReference type="CDD" id="cd04011">
    <property type="entry name" value="C2B_Ferlin"/>
    <property type="match status" value="1"/>
</dbReference>
<dbReference type="PANTHER" id="PTHR12546">
    <property type="entry name" value="FER-1-LIKE"/>
    <property type="match status" value="1"/>
</dbReference>
<gene>
    <name evidence="15" type="primary">LOC106466990</name>
</gene>
<dbReference type="Proteomes" id="UP000694941">
    <property type="component" value="Unplaced"/>
</dbReference>
<feature type="domain" description="C2" evidence="13">
    <location>
        <begin position="1088"/>
        <end position="1224"/>
    </location>
</feature>
<dbReference type="Pfam" id="PF06398">
    <property type="entry name" value="Pex24p"/>
    <property type="match status" value="1"/>
</dbReference>
<evidence type="ECO:0000256" key="12">
    <source>
        <dbReference type="SAM" id="MobiDB-lite"/>
    </source>
</evidence>
<dbReference type="InterPro" id="IPR035892">
    <property type="entry name" value="C2_domain_sf"/>
</dbReference>
<dbReference type="Pfam" id="PF08151">
    <property type="entry name" value="FerI"/>
    <property type="match status" value="1"/>
</dbReference>
<evidence type="ECO:0000256" key="10">
    <source>
        <dbReference type="ARBA" id="ARBA00023329"/>
    </source>
</evidence>
<keyword evidence="9" id="KW-0472">Membrane</keyword>
<dbReference type="InterPro" id="IPR010482">
    <property type="entry name" value="TECPR1-like_DysF"/>
</dbReference>
<dbReference type="CDD" id="cd04018">
    <property type="entry name" value="C2C_Ferlin"/>
    <property type="match status" value="1"/>
</dbReference>
<dbReference type="SUPFAM" id="SSF49562">
    <property type="entry name" value="C2 domain (Calcium/lipid-binding domain, CaLB)"/>
    <property type="match status" value="5"/>
</dbReference>
<dbReference type="SMART" id="SM01202">
    <property type="entry name" value="FerI"/>
    <property type="match status" value="1"/>
</dbReference>
<keyword evidence="14" id="KW-1185">Reference proteome</keyword>
<evidence type="ECO:0000259" key="13">
    <source>
        <dbReference type="PROSITE" id="PS50004"/>
    </source>
</evidence>
<keyword evidence="6" id="KW-0677">Repeat</keyword>
<dbReference type="RefSeq" id="XP_022250784.1">
    <property type="nucleotide sequence ID" value="XM_022395076.1"/>
</dbReference>
<feature type="coiled-coil region" evidence="11">
    <location>
        <begin position="689"/>
        <end position="726"/>
    </location>
</feature>
<dbReference type="InterPro" id="IPR037720">
    <property type="entry name" value="C2B_Ferlin"/>
</dbReference>
<keyword evidence="11" id="KW-0175">Coiled coil</keyword>
<dbReference type="InterPro" id="IPR000008">
    <property type="entry name" value="C2_dom"/>
</dbReference>
<evidence type="ECO:0000256" key="7">
    <source>
        <dbReference type="ARBA" id="ARBA00022968"/>
    </source>
</evidence>
<dbReference type="PROSITE" id="PS50004">
    <property type="entry name" value="C2"/>
    <property type="match status" value="4"/>
</dbReference>
<keyword evidence="5" id="KW-0812">Transmembrane</keyword>
<protein>
    <submittedName>
        <fullName evidence="15">Myoferlin-like</fullName>
    </submittedName>
</protein>
<proteinExistence type="inferred from homology"/>
<organism evidence="14 15">
    <name type="scientific">Limulus polyphemus</name>
    <name type="common">Atlantic horseshoe crab</name>
    <dbReference type="NCBI Taxonomy" id="6850"/>
    <lineage>
        <taxon>Eukaryota</taxon>
        <taxon>Metazoa</taxon>
        <taxon>Ecdysozoa</taxon>
        <taxon>Arthropoda</taxon>
        <taxon>Chelicerata</taxon>
        <taxon>Merostomata</taxon>
        <taxon>Xiphosura</taxon>
        <taxon>Limulidae</taxon>
        <taxon>Limulus</taxon>
    </lineage>
</organism>
<dbReference type="Pfam" id="PF08150">
    <property type="entry name" value="FerB"/>
    <property type="match status" value="1"/>
</dbReference>
<dbReference type="PANTHER" id="PTHR12546:SF33">
    <property type="entry name" value="SPERM VESICLE FUSION PROTEIN FER-1"/>
    <property type="match status" value="1"/>
</dbReference>
<dbReference type="SMART" id="SM00693">
    <property type="entry name" value="DysFN"/>
    <property type="match status" value="2"/>
</dbReference>